<sequence>MDVQALRRSQWRAFWDKQGKSVTRCAFIIFYVSLVVASYTVLQATPYIAFGVSLYMIASGVLFGIFVFACTGSNTRLCECCRFGCSLLLALALTFFILVSGGVAADAAAASHTPLLPRPSLVLDSVIVASIGFFVVIVILLPVLAPVKVQTRDADRMTIQMTAVYAQFASRSDRGSNGSAVNPTLLIGNGTGPPGTETLLLYSRVRGQPPTYEESQLRNSQRDQPGALTRRSSASSNNSRGKQLAKTVFVFPGGSLDRSRAPSIPNCPPPPYEEQEMSSALVVQKQIQNGTATTTVWSSESGLGAQGISIEGLFPPSYEEATEWERPPSTRRRPELFGGNQPGTSGYNTTPRVSYYCSDRYYVHQRPTAPQPSQNSPSTTNEWRTRARSILDSCSDTDDSRNGTLQRPQPKGVSSSADYLAQQQAQPPQQNQAFPVTGNYPLYGTLPLQHNHNMHRQQQPIHTFAASQVFSNQIALPVDHSSRSVTLRPADWGRYNRIRSFLDGSDTSTEECTSDIPAVHAPNYANYRTYHGGRRYQNHWRRQYAMDEYHGVVYGTTGRAMCQQTRTAFYYPHTGSLQRPSVTVNHPINTTGLPNAAPQHPRPHAAAGCPQRSSSAASTCGCPELSVGSMAGMYYQAGPAIPSNTTIANSLASVNGIPPHLAPAT</sequence>
<keyword evidence="2" id="KW-1133">Transmembrane helix</keyword>
<feature type="compositionally biased region" description="Polar residues" evidence="1">
    <location>
        <begin position="402"/>
        <end position="417"/>
    </location>
</feature>
<dbReference type="EnsemblMetazoa" id="XM_022808519">
    <property type="protein sequence ID" value="XP_022664254"/>
    <property type="gene ID" value="LOC111251688"/>
</dbReference>
<dbReference type="GeneID" id="111251688"/>
<feature type="transmembrane region" description="Helical" evidence="2">
    <location>
        <begin position="125"/>
        <end position="147"/>
    </location>
</feature>
<dbReference type="AlphaFoldDB" id="A0A7M7KDS5"/>
<dbReference type="RefSeq" id="XP_022664253.1">
    <property type="nucleotide sequence ID" value="XM_022808518.1"/>
</dbReference>
<feature type="region of interest" description="Disordered" evidence="1">
    <location>
        <begin position="172"/>
        <end position="193"/>
    </location>
</feature>
<feature type="compositionally biased region" description="Basic and acidic residues" evidence="1">
    <location>
        <begin position="323"/>
        <end position="335"/>
    </location>
</feature>
<evidence type="ECO:0000256" key="2">
    <source>
        <dbReference type="SAM" id="Phobius"/>
    </source>
</evidence>
<feature type="transmembrane region" description="Helical" evidence="2">
    <location>
        <begin position="83"/>
        <end position="105"/>
    </location>
</feature>
<feature type="region of interest" description="Disordered" evidence="1">
    <location>
        <begin position="392"/>
        <end position="432"/>
    </location>
</feature>
<keyword evidence="2" id="KW-0812">Transmembrane</keyword>
<accession>A0A7M7KDS5</accession>
<protein>
    <submittedName>
        <fullName evidence="3">Uncharacterized protein</fullName>
    </submittedName>
</protein>
<keyword evidence="2" id="KW-0472">Membrane</keyword>
<organism evidence="3 4">
    <name type="scientific">Varroa destructor</name>
    <name type="common">Honeybee mite</name>
    <dbReference type="NCBI Taxonomy" id="109461"/>
    <lineage>
        <taxon>Eukaryota</taxon>
        <taxon>Metazoa</taxon>
        <taxon>Ecdysozoa</taxon>
        <taxon>Arthropoda</taxon>
        <taxon>Chelicerata</taxon>
        <taxon>Arachnida</taxon>
        <taxon>Acari</taxon>
        <taxon>Parasitiformes</taxon>
        <taxon>Mesostigmata</taxon>
        <taxon>Gamasina</taxon>
        <taxon>Dermanyssoidea</taxon>
        <taxon>Varroidae</taxon>
        <taxon>Varroa</taxon>
    </lineage>
</organism>
<feature type="compositionally biased region" description="Low complexity" evidence="1">
    <location>
        <begin position="230"/>
        <end position="240"/>
    </location>
</feature>
<dbReference type="Proteomes" id="UP000594260">
    <property type="component" value="Unplaced"/>
</dbReference>
<feature type="transmembrane region" description="Helical" evidence="2">
    <location>
        <begin position="47"/>
        <end position="71"/>
    </location>
</feature>
<evidence type="ECO:0000313" key="4">
    <source>
        <dbReference type="Proteomes" id="UP000594260"/>
    </source>
</evidence>
<feature type="compositionally biased region" description="Polar residues" evidence="1">
    <location>
        <begin position="213"/>
        <end position="223"/>
    </location>
</feature>
<dbReference type="InParanoid" id="A0A7M7KDS5"/>
<feature type="region of interest" description="Disordered" evidence="1">
    <location>
        <begin position="320"/>
        <end position="350"/>
    </location>
</feature>
<evidence type="ECO:0000313" key="3">
    <source>
        <dbReference type="EnsemblMetazoa" id="XP_022664253"/>
    </source>
</evidence>
<dbReference type="OrthoDB" id="10428772at2759"/>
<dbReference type="RefSeq" id="XP_022664254.1">
    <property type="nucleotide sequence ID" value="XM_022808519.1"/>
</dbReference>
<reference evidence="3" key="1">
    <citation type="submission" date="2021-01" db="UniProtKB">
        <authorList>
            <consortium name="EnsemblMetazoa"/>
        </authorList>
    </citation>
    <scope>IDENTIFICATION</scope>
</reference>
<proteinExistence type="predicted"/>
<keyword evidence="4" id="KW-1185">Reference proteome</keyword>
<feature type="region of interest" description="Disordered" evidence="1">
    <location>
        <begin position="209"/>
        <end position="245"/>
    </location>
</feature>
<evidence type="ECO:0000256" key="1">
    <source>
        <dbReference type="SAM" id="MobiDB-lite"/>
    </source>
</evidence>
<dbReference type="KEGG" id="vde:111251688"/>
<dbReference type="EnsemblMetazoa" id="XM_022808518">
    <property type="protein sequence ID" value="XP_022664253"/>
    <property type="gene ID" value="LOC111251688"/>
</dbReference>
<feature type="compositionally biased region" description="Low complexity" evidence="1">
    <location>
        <begin position="421"/>
        <end position="432"/>
    </location>
</feature>
<feature type="transmembrane region" description="Helical" evidence="2">
    <location>
        <begin position="21"/>
        <end position="41"/>
    </location>
</feature>
<name>A0A7M7KDS5_VARDE</name>